<evidence type="ECO:0000313" key="4">
    <source>
        <dbReference type="Proteomes" id="UP000249447"/>
    </source>
</evidence>
<feature type="chain" id="PRO_5015879280" description="Lipoprotein" evidence="2">
    <location>
        <begin position="22"/>
        <end position="84"/>
    </location>
</feature>
<evidence type="ECO:0008006" key="5">
    <source>
        <dbReference type="Google" id="ProtNLM"/>
    </source>
</evidence>
<dbReference type="AlphaFoldDB" id="A0A2U9T3Z7"/>
<keyword evidence="4" id="KW-1185">Reference proteome</keyword>
<evidence type="ECO:0000256" key="2">
    <source>
        <dbReference type="SAM" id="SignalP"/>
    </source>
</evidence>
<dbReference type="Proteomes" id="UP000249447">
    <property type="component" value="Chromosome"/>
</dbReference>
<feature type="region of interest" description="Disordered" evidence="1">
    <location>
        <begin position="26"/>
        <end position="84"/>
    </location>
</feature>
<dbReference type="KEGG" id="lmb:C9I47_0380"/>
<evidence type="ECO:0000313" key="3">
    <source>
        <dbReference type="EMBL" id="AWV06105.1"/>
    </source>
</evidence>
<gene>
    <name evidence="3" type="ORF">C9I47_0380</name>
</gene>
<keyword evidence="2" id="KW-0732">Signal</keyword>
<accession>A0A2U9T3Z7</accession>
<feature type="compositionally biased region" description="Basic and acidic residues" evidence="1">
    <location>
        <begin position="73"/>
        <end position="84"/>
    </location>
</feature>
<organism evidence="3 4">
    <name type="scientific">Marilutibacter maris</name>
    <dbReference type="NCBI Taxonomy" id="1605891"/>
    <lineage>
        <taxon>Bacteria</taxon>
        <taxon>Pseudomonadati</taxon>
        <taxon>Pseudomonadota</taxon>
        <taxon>Gammaproteobacteria</taxon>
        <taxon>Lysobacterales</taxon>
        <taxon>Lysobacteraceae</taxon>
        <taxon>Marilutibacter</taxon>
    </lineage>
</organism>
<dbReference type="PROSITE" id="PS51257">
    <property type="entry name" value="PROKAR_LIPOPROTEIN"/>
    <property type="match status" value="1"/>
</dbReference>
<protein>
    <recommendedName>
        <fullName evidence="5">Lipoprotein</fullName>
    </recommendedName>
</protein>
<reference evidence="3 4" key="1">
    <citation type="submission" date="2018-05" db="EMBL/GenBank/DDBJ databases">
        <title>The complete genome of Lysobacter maris HZ9B, a marine bacterium antagonistic against terrestrial plant pathogens.</title>
        <authorList>
            <person name="Zhang X.-Q."/>
        </authorList>
    </citation>
    <scope>NUCLEOTIDE SEQUENCE [LARGE SCALE GENOMIC DNA]</scope>
    <source>
        <strain evidence="3 4">HZ9B</strain>
    </source>
</reference>
<dbReference type="RefSeq" id="WP_111265282.1">
    <property type="nucleotide sequence ID" value="NZ_CP029843.1"/>
</dbReference>
<proteinExistence type="predicted"/>
<dbReference type="EMBL" id="CP029843">
    <property type="protein sequence ID" value="AWV06105.1"/>
    <property type="molecule type" value="Genomic_DNA"/>
</dbReference>
<evidence type="ECO:0000256" key="1">
    <source>
        <dbReference type="SAM" id="MobiDB-lite"/>
    </source>
</evidence>
<feature type="signal peptide" evidence="2">
    <location>
        <begin position="1"/>
        <end position="21"/>
    </location>
</feature>
<name>A0A2U9T3Z7_9GAMM</name>
<sequence length="84" mass="8548">MTAKTTGAAALATGLLLALLAACGKPRVPDKEHPPEPQVEAADNGGTTAMRDAIQAPIERARAAEQAVQDAADAQREAIDAATD</sequence>